<name>A0A8D8RKL6_9HEMI</name>
<proteinExistence type="predicted"/>
<dbReference type="EMBL" id="HBUF01163459">
    <property type="protein sequence ID" value="CAG6650696.1"/>
    <property type="molecule type" value="Transcribed_RNA"/>
</dbReference>
<keyword evidence="1" id="KW-0812">Transmembrane</keyword>
<keyword evidence="1" id="KW-1133">Transmembrane helix</keyword>
<organism evidence="2">
    <name type="scientific">Cacopsylla melanoneura</name>
    <dbReference type="NCBI Taxonomy" id="428564"/>
    <lineage>
        <taxon>Eukaryota</taxon>
        <taxon>Metazoa</taxon>
        <taxon>Ecdysozoa</taxon>
        <taxon>Arthropoda</taxon>
        <taxon>Hexapoda</taxon>
        <taxon>Insecta</taxon>
        <taxon>Pterygota</taxon>
        <taxon>Neoptera</taxon>
        <taxon>Paraneoptera</taxon>
        <taxon>Hemiptera</taxon>
        <taxon>Sternorrhyncha</taxon>
        <taxon>Psylloidea</taxon>
        <taxon>Psyllidae</taxon>
        <taxon>Psyllinae</taxon>
        <taxon>Cacopsylla</taxon>
    </lineage>
</organism>
<evidence type="ECO:0000313" key="2">
    <source>
        <dbReference type="EMBL" id="CAG6650696.1"/>
    </source>
</evidence>
<reference evidence="2" key="1">
    <citation type="submission" date="2021-05" db="EMBL/GenBank/DDBJ databases">
        <authorList>
            <person name="Alioto T."/>
            <person name="Alioto T."/>
            <person name="Gomez Garrido J."/>
        </authorList>
    </citation>
    <scope>NUCLEOTIDE SEQUENCE</scope>
</reference>
<evidence type="ECO:0000256" key="1">
    <source>
        <dbReference type="SAM" id="Phobius"/>
    </source>
</evidence>
<feature type="transmembrane region" description="Helical" evidence="1">
    <location>
        <begin position="70"/>
        <end position="91"/>
    </location>
</feature>
<keyword evidence="1" id="KW-0472">Membrane</keyword>
<dbReference type="AlphaFoldDB" id="A0A8D8RKL6"/>
<accession>A0A8D8RKL6</accession>
<protein>
    <submittedName>
        <fullName evidence="2">Uncharacterized protein</fullName>
    </submittedName>
</protein>
<sequence length="117" mass="14362">MLLAIMKNLLFVKIVRNCSPMLLAQTLAFVFKWRRRYLESNFFFFYADVFFFFFFRYSDSPSNFDYFLNIFLFIFIYLLILQTHIIILYLVSSISFNNTPRIFNIFLFIKRIFFLLA</sequence>
<feature type="transmembrane region" description="Helical" evidence="1">
    <location>
        <begin position="42"/>
        <end position="58"/>
    </location>
</feature>